<keyword evidence="2" id="KW-1185">Reference proteome</keyword>
<dbReference type="Proteomes" id="UP000610456">
    <property type="component" value="Unassembled WGS sequence"/>
</dbReference>
<evidence type="ECO:0000313" key="1">
    <source>
        <dbReference type="EMBL" id="GHA32695.1"/>
    </source>
</evidence>
<dbReference type="EMBL" id="BMXB01000003">
    <property type="protein sequence ID" value="GHA32695.1"/>
    <property type="molecule type" value="Genomic_DNA"/>
</dbReference>
<proteinExistence type="predicted"/>
<sequence>MVINNGTFKEVSSKIYTMSLPMIYDRIDELLEIIKKNPEDQDLYFNSEMELSYLEALREEIE</sequence>
<protein>
    <submittedName>
        <fullName evidence="1">Uncharacterized protein</fullName>
    </submittedName>
</protein>
<reference evidence="1" key="1">
    <citation type="journal article" date="2014" name="Int. J. Syst. Evol. Microbiol.">
        <title>Complete genome sequence of Corynebacterium casei LMG S-19264T (=DSM 44701T), isolated from a smear-ripened cheese.</title>
        <authorList>
            <consortium name="US DOE Joint Genome Institute (JGI-PGF)"/>
            <person name="Walter F."/>
            <person name="Albersmeier A."/>
            <person name="Kalinowski J."/>
            <person name="Ruckert C."/>
        </authorList>
    </citation>
    <scope>NUCLEOTIDE SEQUENCE</scope>
    <source>
        <strain evidence="1">KCTC 12719</strain>
    </source>
</reference>
<accession>A0A918VWX9</accession>
<comment type="caution">
    <text evidence="1">The sequence shown here is derived from an EMBL/GenBank/DDBJ whole genome shotgun (WGS) entry which is preliminary data.</text>
</comment>
<evidence type="ECO:0000313" key="2">
    <source>
        <dbReference type="Proteomes" id="UP000610456"/>
    </source>
</evidence>
<gene>
    <name evidence="1" type="ORF">GCM10007103_12670</name>
</gene>
<reference evidence="1" key="2">
    <citation type="submission" date="2020-09" db="EMBL/GenBank/DDBJ databases">
        <authorList>
            <person name="Sun Q."/>
            <person name="Kim S."/>
        </authorList>
    </citation>
    <scope>NUCLEOTIDE SEQUENCE</scope>
    <source>
        <strain evidence="1">KCTC 12719</strain>
    </source>
</reference>
<dbReference type="AlphaFoldDB" id="A0A918VWX9"/>
<name>A0A918VWX9_9FLAO</name>
<organism evidence="1 2">
    <name type="scientific">Salinimicrobium marinum</name>
    <dbReference type="NCBI Taxonomy" id="680283"/>
    <lineage>
        <taxon>Bacteria</taxon>
        <taxon>Pseudomonadati</taxon>
        <taxon>Bacteroidota</taxon>
        <taxon>Flavobacteriia</taxon>
        <taxon>Flavobacteriales</taxon>
        <taxon>Flavobacteriaceae</taxon>
        <taxon>Salinimicrobium</taxon>
    </lineage>
</organism>